<dbReference type="RefSeq" id="WP_083415406.1">
    <property type="nucleotide sequence ID" value="NZ_JRYB01000001.1"/>
</dbReference>
<gene>
    <name evidence="6" type="ORF">LO55_3619</name>
</gene>
<organism evidence="6 7">
    <name type="scientific">Massilia timonae</name>
    <dbReference type="NCBI Taxonomy" id="47229"/>
    <lineage>
        <taxon>Bacteria</taxon>
        <taxon>Pseudomonadati</taxon>
        <taxon>Pseudomonadota</taxon>
        <taxon>Betaproteobacteria</taxon>
        <taxon>Burkholderiales</taxon>
        <taxon>Oxalobacteraceae</taxon>
        <taxon>Telluria group</taxon>
        <taxon>Massilia</taxon>
    </lineage>
</organism>
<evidence type="ECO:0000313" key="6">
    <source>
        <dbReference type="EMBL" id="OIJ41187.1"/>
    </source>
</evidence>
<name>A0A1S2N7X2_9BURK</name>
<dbReference type="InterPro" id="IPR003593">
    <property type="entry name" value="AAA+_ATPase"/>
</dbReference>
<evidence type="ECO:0000256" key="1">
    <source>
        <dbReference type="ARBA" id="ARBA00022448"/>
    </source>
</evidence>
<dbReference type="PANTHER" id="PTHR42939:SF1">
    <property type="entry name" value="ABC TRANSPORTER ATP-BINDING PROTEIN ALBC-RELATED"/>
    <property type="match status" value="1"/>
</dbReference>
<evidence type="ECO:0000259" key="5">
    <source>
        <dbReference type="PROSITE" id="PS50893"/>
    </source>
</evidence>
<keyword evidence="2" id="KW-1003">Cell membrane</keyword>
<dbReference type="InterPro" id="IPR051782">
    <property type="entry name" value="ABC_Transporter_VariousFunc"/>
</dbReference>
<proteinExistence type="predicted"/>
<dbReference type="GO" id="GO:0016887">
    <property type="term" value="F:ATP hydrolysis activity"/>
    <property type="evidence" value="ECO:0007669"/>
    <property type="project" value="InterPro"/>
</dbReference>
<keyword evidence="4" id="KW-0067">ATP-binding</keyword>
<sequence>MTILLAAEGLGMRHGAHILFANLELSFGPGAVALLGRNGAGKSTLLTLLAGIEAPQEGKVRICGHDLATDGQAGRACLAYVPDESVAYDFMTGDEFLRMVQALRGGPGPGTALLTGFGIDIYLGLPFGDMSLGTRKKFMLVSGLMGEAPVVLMDEPTNGIDADAKAFLVEQIRAQSGRRLVLFSTHDQELIAAAGARVLELPVRAPRD</sequence>
<evidence type="ECO:0000256" key="3">
    <source>
        <dbReference type="ARBA" id="ARBA00022741"/>
    </source>
</evidence>
<dbReference type="SMART" id="SM00382">
    <property type="entry name" value="AAA"/>
    <property type="match status" value="1"/>
</dbReference>
<comment type="caution">
    <text evidence="6">The sequence shown here is derived from an EMBL/GenBank/DDBJ whole genome shotgun (WGS) entry which is preliminary data.</text>
</comment>
<dbReference type="Pfam" id="PF00005">
    <property type="entry name" value="ABC_tran"/>
    <property type="match status" value="1"/>
</dbReference>
<dbReference type="GO" id="GO:0005524">
    <property type="term" value="F:ATP binding"/>
    <property type="evidence" value="ECO:0007669"/>
    <property type="project" value="UniProtKB-KW"/>
</dbReference>
<reference evidence="6 7" key="1">
    <citation type="submission" date="2014-10" db="EMBL/GenBank/DDBJ databases">
        <authorList>
            <person name="Seo M.-J."/>
            <person name="Seok Y.J."/>
            <person name="Cha I.-T."/>
        </authorList>
    </citation>
    <scope>NUCLEOTIDE SEQUENCE [LARGE SCALE GENOMIC DNA]</scope>
    <source>
        <strain evidence="6 7">NEU</strain>
    </source>
</reference>
<dbReference type="EMBL" id="JRYB01000001">
    <property type="protein sequence ID" value="OIJ41187.1"/>
    <property type="molecule type" value="Genomic_DNA"/>
</dbReference>
<dbReference type="PROSITE" id="PS50893">
    <property type="entry name" value="ABC_TRANSPORTER_2"/>
    <property type="match status" value="1"/>
</dbReference>
<protein>
    <submittedName>
        <fullName evidence="6">ABC transporter family protein</fullName>
    </submittedName>
</protein>
<keyword evidence="3" id="KW-0547">Nucleotide-binding</keyword>
<evidence type="ECO:0000256" key="4">
    <source>
        <dbReference type="ARBA" id="ARBA00022840"/>
    </source>
</evidence>
<feature type="domain" description="ABC transporter" evidence="5">
    <location>
        <begin position="5"/>
        <end position="203"/>
    </location>
</feature>
<dbReference type="PANTHER" id="PTHR42939">
    <property type="entry name" value="ABC TRANSPORTER ATP-BINDING PROTEIN ALBC-RELATED"/>
    <property type="match status" value="1"/>
</dbReference>
<dbReference type="AlphaFoldDB" id="A0A1S2N7X2"/>
<evidence type="ECO:0000313" key="7">
    <source>
        <dbReference type="Proteomes" id="UP000180246"/>
    </source>
</evidence>
<keyword evidence="2" id="KW-0472">Membrane</keyword>
<accession>A0A1S2N7X2</accession>
<dbReference type="Gene3D" id="3.40.50.300">
    <property type="entry name" value="P-loop containing nucleotide triphosphate hydrolases"/>
    <property type="match status" value="1"/>
</dbReference>
<keyword evidence="1" id="KW-0813">Transport</keyword>
<dbReference type="SUPFAM" id="SSF52540">
    <property type="entry name" value="P-loop containing nucleoside triphosphate hydrolases"/>
    <property type="match status" value="1"/>
</dbReference>
<dbReference type="InterPro" id="IPR027417">
    <property type="entry name" value="P-loop_NTPase"/>
</dbReference>
<dbReference type="InterPro" id="IPR003439">
    <property type="entry name" value="ABC_transporter-like_ATP-bd"/>
</dbReference>
<dbReference type="Proteomes" id="UP000180246">
    <property type="component" value="Unassembled WGS sequence"/>
</dbReference>
<evidence type="ECO:0000256" key="2">
    <source>
        <dbReference type="ARBA" id="ARBA00022475"/>
    </source>
</evidence>